<dbReference type="InterPro" id="IPR036138">
    <property type="entry name" value="PBP_dimer_sf"/>
</dbReference>
<organism evidence="5 6">
    <name type="scientific">Porphyromonas circumdentaria</name>
    <dbReference type="NCBI Taxonomy" id="29524"/>
    <lineage>
        <taxon>Bacteria</taxon>
        <taxon>Pseudomonadati</taxon>
        <taxon>Bacteroidota</taxon>
        <taxon>Bacteroidia</taxon>
        <taxon>Bacteroidales</taxon>
        <taxon>Porphyromonadaceae</taxon>
        <taxon>Porphyromonas</taxon>
    </lineage>
</organism>
<evidence type="ECO:0000256" key="3">
    <source>
        <dbReference type="SAM" id="Phobius"/>
    </source>
</evidence>
<dbReference type="GO" id="GO:0071555">
    <property type="term" value="P:cell wall organization"/>
    <property type="evidence" value="ECO:0007669"/>
    <property type="project" value="TreeGrafter"/>
</dbReference>
<dbReference type="AlphaFoldDB" id="A0A1T4NV64"/>
<dbReference type="Gene3D" id="3.90.1310.10">
    <property type="entry name" value="Penicillin-binding protein 2a (Domain 2)"/>
    <property type="match status" value="1"/>
</dbReference>
<sequence>MNAQKDKLPHTVKERIEQSKRVHKGIVLRFYLIAWVFVLVAVVVWGRLYWIAGVEGAEWREIERNHRPAKDVVEYPKRGSIYAATGELLRVSVPFFRMRFDFRAEGYTTLCDTNRRKERQVLDTLTQISYRAIPRLHTLDKSRTKETLIQRWLEYSNKGKRGADLYGCNITFEEYKALIGDSLMWVYERKRGSDTLKRTKKRTPYYMALNSDKISTRRAPNGDMAKSALGSVLGRTQDSITVAIGGIEEYYNKYLAGSFGIREEKFRTNRSTTIQKNPPIHGSDVYTTIDWKLQDVAEKALVEQIDHYQAYRGSVAVMEVNTGRIVAISNKERNLKTNKIEESGNHIFIDLMEPGSTLKTASMVIALNDGIIDPKASIDIGNTRVWHYRGRPIQDHNVGVLTYEEVLARSSNIGTAKMIVAGYEHRQADYVNKLKALCFGDSLKSDIPRPSFPTIHSPEKKYWDKLTLSRMSYGYAMQIPPIYILTFYNAIANGGHIMRPYLVDKIVNNRGEVVLENKPTVLRSDIATPHTIDAVRTMLRMVVTDGTAKSLRTPLVAISGKTGTARYTDRGRGYINNEHVVSFCGYFPSENPRYTVYANIVRPQNPKGRPAAALMAGTIVKAVAIADAKRQKQINFEEVRPDAVPSAMPHLLSGRRTSLQRFSQQTGIALYTAEEALPTPYVTVQTSKDRKMAITSVTPRRREIMPSVIGMSASDAYYLLLNHGLTVYLKGRGEVVEQSKPSGSKILKGEQVLLYLKPKHLPAPTAIQSDTSTPPKQHE</sequence>
<keyword evidence="3" id="KW-0812">Transmembrane</keyword>
<dbReference type="OrthoDB" id="9804124at2"/>
<protein>
    <submittedName>
        <fullName evidence="5">Cell division protein FtsI (Penicillin-binding protein 3)</fullName>
    </submittedName>
</protein>
<proteinExistence type="predicted"/>
<dbReference type="SUPFAM" id="SSF54184">
    <property type="entry name" value="Penicillin-binding protein 2x (pbp-2x), c-terminal domain"/>
    <property type="match status" value="1"/>
</dbReference>
<dbReference type="PANTHER" id="PTHR30627:SF1">
    <property type="entry name" value="PEPTIDOGLYCAN D,D-TRANSPEPTIDASE FTSI"/>
    <property type="match status" value="1"/>
</dbReference>
<dbReference type="RefSeq" id="WP_078737156.1">
    <property type="nucleotide sequence ID" value="NZ_FUXE01000012.1"/>
</dbReference>
<name>A0A1T4NV64_9PORP</name>
<evidence type="ECO:0000313" key="5">
    <source>
        <dbReference type="EMBL" id="SJZ83093.1"/>
    </source>
</evidence>
<dbReference type="GO" id="GO:0008658">
    <property type="term" value="F:penicillin binding"/>
    <property type="evidence" value="ECO:0007669"/>
    <property type="project" value="InterPro"/>
</dbReference>
<evidence type="ECO:0000259" key="4">
    <source>
        <dbReference type="PROSITE" id="PS51178"/>
    </source>
</evidence>
<dbReference type="InterPro" id="IPR050515">
    <property type="entry name" value="Beta-lactam/transpept"/>
</dbReference>
<dbReference type="InterPro" id="IPR005543">
    <property type="entry name" value="PASTA_dom"/>
</dbReference>
<dbReference type="Gene3D" id="3.40.710.10">
    <property type="entry name" value="DD-peptidase/beta-lactamase superfamily"/>
    <property type="match status" value="1"/>
</dbReference>
<keyword evidence="5" id="KW-0131">Cell cycle</keyword>
<keyword evidence="5" id="KW-0132">Cell division</keyword>
<dbReference type="GO" id="GO:0005886">
    <property type="term" value="C:plasma membrane"/>
    <property type="evidence" value="ECO:0007669"/>
    <property type="project" value="TreeGrafter"/>
</dbReference>
<dbReference type="GO" id="GO:0051301">
    <property type="term" value="P:cell division"/>
    <property type="evidence" value="ECO:0007669"/>
    <property type="project" value="UniProtKB-KW"/>
</dbReference>
<dbReference type="Pfam" id="PF00905">
    <property type="entry name" value="Transpeptidase"/>
    <property type="match status" value="1"/>
</dbReference>
<keyword evidence="3" id="KW-1133">Transmembrane helix</keyword>
<evidence type="ECO:0000313" key="6">
    <source>
        <dbReference type="Proteomes" id="UP000190121"/>
    </source>
</evidence>
<feature type="domain" description="PASTA" evidence="4">
    <location>
        <begin position="698"/>
        <end position="758"/>
    </location>
</feature>
<dbReference type="PANTHER" id="PTHR30627">
    <property type="entry name" value="PEPTIDOGLYCAN D,D-TRANSPEPTIDASE"/>
    <property type="match status" value="1"/>
</dbReference>
<feature type="transmembrane region" description="Helical" evidence="3">
    <location>
        <begin position="30"/>
        <end position="50"/>
    </location>
</feature>
<dbReference type="Pfam" id="PF03793">
    <property type="entry name" value="PASTA"/>
    <property type="match status" value="1"/>
</dbReference>
<accession>A0A1T4NV64</accession>
<gene>
    <name evidence="5" type="ORF">SAMN02745171_01245</name>
</gene>
<keyword evidence="2 3" id="KW-0472">Membrane</keyword>
<dbReference type="InterPro" id="IPR012338">
    <property type="entry name" value="Beta-lactam/transpept-like"/>
</dbReference>
<comment type="subcellular location">
    <subcellularLocation>
        <location evidence="1">Membrane</location>
    </subcellularLocation>
</comment>
<dbReference type="SUPFAM" id="SSF56601">
    <property type="entry name" value="beta-lactamase/transpeptidase-like"/>
    <property type="match status" value="1"/>
</dbReference>
<evidence type="ECO:0000256" key="2">
    <source>
        <dbReference type="ARBA" id="ARBA00023136"/>
    </source>
</evidence>
<dbReference type="SUPFAM" id="SSF56519">
    <property type="entry name" value="Penicillin binding protein dimerisation domain"/>
    <property type="match status" value="1"/>
</dbReference>
<evidence type="ECO:0000256" key="1">
    <source>
        <dbReference type="ARBA" id="ARBA00004370"/>
    </source>
</evidence>
<reference evidence="6" key="1">
    <citation type="submission" date="2017-02" db="EMBL/GenBank/DDBJ databases">
        <authorList>
            <person name="Varghese N."/>
            <person name="Submissions S."/>
        </authorList>
    </citation>
    <scope>NUCLEOTIDE SEQUENCE [LARGE SCALE GENOMIC DNA]</scope>
    <source>
        <strain evidence="6">ATCC 51356</strain>
    </source>
</reference>
<keyword evidence="6" id="KW-1185">Reference proteome</keyword>
<dbReference type="STRING" id="29524.SAMN02745171_01245"/>
<dbReference type="Gene3D" id="3.30.450.330">
    <property type="match status" value="1"/>
</dbReference>
<dbReference type="PROSITE" id="PS51178">
    <property type="entry name" value="PASTA"/>
    <property type="match status" value="1"/>
</dbReference>
<dbReference type="InterPro" id="IPR001460">
    <property type="entry name" value="PCN-bd_Tpept"/>
</dbReference>
<dbReference type="CDD" id="cd06575">
    <property type="entry name" value="PASTA_Pbp2x-like_2"/>
    <property type="match status" value="1"/>
</dbReference>
<dbReference type="Proteomes" id="UP000190121">
    <property type="component" value="Unassembled WGS sequence"/>
</dbReference>
<dbReference type="EMBL" id="FUXE01000012">
    <property type="protein sequence ID" value="SJZ83093.1"/>
    <property type="molecule type" value="Genomic_DNA"/>
</dbReference>